<dbReference type="AlphaFoldDB" id="A0AAV1UHN2"/>
<feature type="region of interest" description="Disordered" evidence="1">
    <location>
        <begin position="1"/>
        <end position="38"/>
    </location>
</feature>
<evidence type="ECO:0000313" key="3">
    <source>
        <dbReference type="Proteomes" id="UP001162060"/>
    </source>
</evidence>
<evidence type="ECO:0000256" key="1">
    <source>
        <dbReference type="SAM" id="MobiDB-lite"/>
    </source>
</evidence>
<name>A0AAV1UHN2_9STRA</name>
<organism evidence="2 3">
    <name type="scientific">Peronospora matthiolae</name>
    <dbReference type="NCBI Taxonomy" id="2874970"/>
    <lineage>
        <taxon>Eukaryota</taxon>
        <taxon>Sar</taxon>
        <taxon>Stramenopiles</taxon>
        <taxon>Oomycota</taxon>
        <taxon>Peronosporomycetes</taxon>
        <taxon>Peronosporales</taxon>
        <taxon>Peronosporaceae</taxon>
        <taxon>Peronospora</taxon>
    </lineage>
</organism>
<protein>
    <submittedName>
        <fullName evidence="2">Uncharacterized protein</fullName>
    </submittedName>
</protein>
<dbReference type="EMBL" id="CAKLBY020000197">
    <property type="protein sequence ID" value="CAK7934015.1"/>
    <property type="molecule type" value="Genomic_DNA"/>
</dbReference>
<sequence>MTPKEQILNVAKSRPKNTKKTTPADTKSVGPSEADPLGWSEDVVTIAHHRRKLNTLLASDPVAKSLEIQLLGLPGTPVSPLPRLRTVTEAVNVLVTLLREVNKAAGM</sequence>
<proteinExistence type="predicted"/>
<gene>
    <name evidence="2" type="ORF">PM001_LOCUS19165</name>
</gene>
<accession>A0AAV1UHN2</accession>
<dbReference type="Proteomes" id="UP001162060">
    <property type="component" value="Unassembled WGS sequence"/>
</dbReference>
<comment type="caution">
    <text evidence="2">The sequence shown here is derived from an EMBL/GenBank/DDBJ whole genome shotgun (WGS) entry which is preliminary data.</text>
</comment>
<evidence type="ECO:0000313" key="2">
    <source>
        <dbReference type="EMBL" id="CAK7934015.1"/>
    </source>
</evidence>
<reference evidence="2" key="1">
    <citation type="submission" date="2024-01" db="EMBL/GenBank/DDBJ databases">
        <authorList>
            <person name="Webb A."/>
        </authorList>
    </citation>
    <scope>NUCLEOTIDE SEQUENCE</scope>
    <source>
        <strain evidence="2">Pm1</strain>
    </source>
</reference>